<dbReference type="InterPro" id="IPR040773">
    <property type="entry name" value="Rpn6_N"/>
</dbReference>
<dbReference type="EMBL" id="JAOPGA020001177">
    <property type="protein sequence ID" value="KAL0485869.1"/>
    <property type="molecule type" value="Genomic_DNA"/>
</dbReference>
<dbReference type="SMART" id="SM00753">
    <property type="entry name" value="PAM"/>
    <property type="match status" value="1"/>
</dbReference>
<organism evidence="4 5">
    <name type="scientific">Acrasis kona</name>
    <dbReference type="NCBI Taxonomy" id="1008807"/>
    <lineage>
        <taxon>Eukaryota</taxon>
        <taxon>Discoba</taxon>
        <taxon>Heterolobosea</taxon>
        <taxon>Tetramitia</taxon>
        <taxon>Eutetramitia</taxon>
        <taxon>Acrasidae</taxon>
        <taxon>Acrasis</taxon>
    </lineage>
</organism>
<dbReference type="SMART" id="SM00088">
    <property type="entry name" value="PINT"/>
    <property type="match status" value="1"/>
</dbReference>
<name>A0AAW2Z984_9EUKA</name>
<dbReference type="Pfam" id="PF01399">
    <property type="entry name" value="PCI"/>
    <property type="match status" value="1"/>
</dbReference>
<dbReference type="GO" id="GO:0030163">
    <property type="term" value="P:protein catabolic process"/>
    <property type="evidence" value="ECO:0007669"/>
    <property type="project" value="UniProtKB-ARBA"/>
</dbReference>
<dbReference type="SUPFAM" id="SSF46785">
    <property type="entry name" value="Winged helix' DNA-binding domain"/>
    <property type="match status" value="1"/>
</dbReference>
<evidence type="ECO:0000256" key="1">
    <source>
        <dbReference type="ARBA" id="ARBA00007454"/>
    </source>
</evidence>
<dbReference type="Pfam" id="PF18055">
    <property type="entry name" value="RPN6_N"/>
    <property type="match status" value="1"/>
</dbReference>
<keyword evidence="5" id="KW-1185">Reference proteome</keyword>
<dbReference type="InterPro" id="IPR000717">
    <property type="entry name" value="PCI_dom"/>
</dbReference>
<comment type="similarity">
    <text evidence="1">Belongs to the proteasome subunit S9 family.</text>
</comment>
<dbReference type="Gene3D" id="1.25.40.570">
    <property type="match status" value="1"/>
</dbReference>
<dbReference type="InterPro" id="IPR011990">
    <property type="entry name" value="TPR-like_helical_dom_sf"/>
</dbReference>
<dbReference type="InterPro" id="IPR036390">
    <property type="entry name" value="WH_DNA-bd_sf"/>
</dbReference>
<dbReference type="AlphaFoldDB" id="A0AAW2Z984"/>
<keyword evidence="2 4" id="KW-0647">Proteasome</keyword>
<reference evidence="4 5" key="1">
    <citation type="submission" date="2024-03" db="EMBL/GenBank/DDBJ databases">
        <title>The Acrasis kona genome and developmental transcriptomes reveal deep origins of eukaryotic multicellular pathways.</title>
        <authorList>
            <person name="Sheikh S."/>
            <person name="Fu C.-J."/>
            <person name="Brown M.W."/>
            <person name="Baldauf S.L."/>
        </authorList>
    </citation>
    <scope>NUCLEOTIDE SEQUENCE [LARGE SCALE GENOMIC DNA]</scope>
    <source>
        <strain evidence="4 5">ATCC MYA-3509</strain>
    </source>
</reference>
<dbReference type="GO" id="GO:0000502">
    <property type="term" value="C:proteasome complex"/>
    <property type="evidence" value="ECO:0007669"/>
    <property type="project" value="UniProtKB-KW"/>
</dbReference>
<dbReference type="FunFam" id="1.25.40.570:FF:000007">
    <property type="entry name" value="26S proteasome non-ATPase regulatory subunit 11"/>
    <property type="match status" value="1"/>
</dbReference>
<feature type="domain" description="PCI" evidence="3">
    <location>
        <begin position="226"/>
        <end position="398"/>
    </location>
</feature>
<dbReference type="Pfam" id="PF18503">
    <property type="entry name" value="RPN6_C_helix"/>
    <property type="match status" value="1"/>
</dbReference>
<evidence type="ECO:0000313" key="4">
    <source>
        <dbReference type="EMBL" id="KAL0485869.1"/>
    </source>
</evidence>
<dbReference type="PANTHER" id="PTHR10678">
    <property type="entry name" value="26S PROTEASOME NON-ATPASE REGULATORY SUBUNIT 11/COP9 SIGNALOSOME COMPLEX SUBUNIT 2"/>
    <property type="match status" value="1"/>
</dbReference>
<evidence type="ECO:0000259" key="3">
    <source>
        <dbReference type="PROSITE" id="PS50250"/>
    </source>
</evidence>
<gene>
    <name evidence="4" type="ORF">AKO1_002142</name>
</gene>
<dbReference type="PROSITE" id="PS50250">
    <property type="entry name" value="PCI"/>
    <property type="match status" value="1"/>
</dbReference>
<comment type="caution">
    <text evidence="4">The sequence shown here is derived from an EMBL/GenBank/DDBJ whole genome shotgun (WGS) entry which is preliminary data.</text>
</comment>
<dbReference type="Proteomes" id="UP001431209">
    <property type="component" value="Unassembled WGS sequence"/>
</dbReference>
<dbReference type="InterPro" id="IPR050871">
    <property type="entry name" value="26S_Proteasome/COP9_Components"/>
</dbReference>
<evidence type="ECO:0000256" key="2">
    <source>
        <dbReference type="ARBA" id="ARBA00022942"/>
    </source>
</evidence>
<dbReference type="InterPro" id="IPR040780">
    <property type="entry name" value="Rpn6_C_helix"/>
</dbReference>
<accession>A0AAW2Z984</accession>
<proteinExistence type="inferred from homology"/>
<dbReference type="SUPFAM" id="SSF48452">
    <property type="entry name" value="TPR-like"/>
    <property type="match status" value="1"/>
</dbReference>
<evidence type="ECO:0000313" key="5">
    <source>
        <dbReference type="Proteomes" id="UP001431209"/>
    </source>
</evidence>
<protein>
    <submittedName>
        <fullName evidence="4">26S proteasome subunit Rpn6</fullName>
    </submittedName>
</protein>
<sequence>MQVPINFNELLKEAQTFEKNNQTDQAIDIYNKIINTDVGKRKEGAINAIEEAIYKIAQLYENQKRSQDLSKLNESVRPLFKDLPKAKTAKIVRTIIEHIGNIPNTLDSQIEICKESIEWATREKRTFLRQRIESRLAYLFYQRKEYDAALKLTNNLIREVRRLDDKALLVEIHLVESKIHHALHDPSKARAALTSSRTAANAIYCPPLLQAEIDLQSGILHAEEKDYKTAYSYFYEAFEGFNNLNRSETHQMAVTTLKYLLLVKIMTNNAEEVQALLSSKNALKYSGQEVDSMRAVTNAYQDRSLYAFDQAKQEYKSQLLDDPVIYTHLSELYDNLLEQHLQRVIEPYSRVQISHVAELVGLTRDRVERKLSQMILDKKLNGILDQGKDCLVVFEEQKADKTYPSALSTVDNMNVVLDSLFERARQLTK</sequence>